<dbReference type="OMA" id="PSEEMCK"/>
<sequence length="451" mass="50567">MAADSDHILDDETDALLGTESSLPTVRPRKTREKPVVFVFLCVLIVFCIDFGNFLSVAPQTRIYEAIACRKYYEKQEPGQYRLLEDIPEDKCKIPPVQGELAFVQGLQISFEALPIVTDLLSAWMHFWEFTGILLSIPYGRLADNVKYGRKFVLSLAVVGLLLGQFWVLLVRIPPFSPHIFHQSLHLLTLAFHPRSTAFFQIALAIVITQFLAPLLASWMMLKGGPWNPLFLGSICATCSLPLLLTIPETVHSRDLKSHLQPTSEDEYASGEDVEDLFDTIHNSFSKPTLKHRLHLLRTAIKSVIPNRTTALILWILFIANIGSKQLSIMLLYVSTRYGIPLSTANFSLTIFAGVNIFLLLVLLPTVSRYLTVNQRYTTATKDLILSRFSIIMYTLGALCLGLAPTIATMIAGLVIYTLGSGLGSLNASMWFQCSAFLLAHHYWLGCFHWD</sequence>
<keyword evidence="2 5" id="KW-0812">Transmembrane</keyword>
<feature type="transmembrane region" description="Helical" evidence="5">
    <location>
        <begin position="312"/>
        <end position="335"/>
    </location>
</feature>
<evidence type="ECO:0000313" key="6">
    <source>
        <dbReference type="EMBL" id="EGC42724.1"/>
    </source>
</evidence>
<dbReference type="Gene3D" id="1.20.1250.20">
    <property type="entry name" value="MFS general substrate transporter like domains"/>
    <property type="match status" value="1"/>
</dbReference>
<dbReference type="HOGENOM" id="CLU_013756_2_1_1"/>
<evidence type="ECO:0000256" key="1">
    <source>
        <dbReference type="ARBA" id="ARBA00004141"/>
    </source>
</evidence>
<dbReference type="PANTHER" id="PTHR23507:SF1">
    <property type="entry name" value="FI18259P1-RELATED"/>
    <property type="match status" value="1"/>
</dbReference>
<keyword evidence="4 5" id="KW-0472">Membrane</keyword>
<dbReference type="Proteomes" id="UP000008142">
    <property type="component" value="Unassembled WGS sequence"/>
</dbReference>
<evidence type="ECO:0000256" key="3">
    <source>
        <dbReference type="ARBA" id="ARBA00022989"/>
    </source>
</evidence>
<comment type="subcellular location">
    <subcellularLocation>
        <location evidence="1">Membrane</location>
        <topology evidence="1">Multi-pass membrane protein</topology>
    </subcellularLocation>
</comment>
<dbReference type="GO" id="GO:0016020">
    <property type="term" value="C:membrane"/>
    <property type="evidence" value="ECO:0007669"/>
    <property type="project" value="UniProtKB-SubCell"/>
</dbReference>
<dbReference type="OrthoDB" id="194139at2759"/>
<protein>
    <submittedName>
        <fullName evidence="6">MFS multidrug transporter</fullName>
    </submittedName>
</protein>
<feature type="transmembrane region" description="Helical" evidence="5">
    <location>
        <begin position="199"/>
        <end position="221"/>
    </location>
</feature>
<name>F0UDI3_AJEC8</name>
<feature type="transmembrane region" description="Helical" evidence="5">
    <location>
        <begin position="121"/>
        <end position="140"/>
    </location>
</feature>
<feature type="transmembrane region" description="Helical" evidence="5">
    <location>
        <begin position="391"/>
        <end position="418"/>
    </location>
</feature>
<dbReference type="EMBL" id="DS990637">
    <property type="protein sequence ID" value="EGC42724.1"/>
    <property type="molecule type" value="Genomic_DNA"/>
</dbReference>
<evidence type="ECO:0000256" key="4">
    <source>
        <dbReference type="ARBA" id="ARBA00023136"/>
    </source>
</evidence>
<dbReference type="AlphaFoldDB" id="F0UDI3"/>
<dbReference type="VEuPathDB" id="FungiDB:I7I53_09131"/>
<dbReference type="GO" id="GO:0022857">
    <property type="term" value="F:transmembrane transporter activity"/>
    <property type="evidence" value="ECO:0007669"/>
    <property type="project" value="TreeGrafter"/>
</dbReference>
<dbReference type="SUPFAM" id="SSF103473">
    <property type="entry name" value="MFS general substrate transporter"/>
    <property type="match status" value="1"/>
</dbReference>
<evidence type="ECO:0000256" key="5">
    <source>
        <dbReference type="SAM" id="Phobius"/>
    </source>
</evidence>
<dbReference type="InterPro" id="IPR036259">
    <property type="entry name" value="MFS_trans_sf"/>
</dbReference>
<feature type="transmembrane region" description="Helical" evidence="5">
    <location>
        <begin position="347"/>
        <end position="371"/>
    </location>
</feature>
<reference evidence="7" key="1">
    <citation type="submission" date="2008-07" db="EMBL/GenBank/DDBJ databases">
        <title>Annotation of Ajellomyces capsulatus strain H88.</title>
        <authorList>
            <person name="Champion M."/>
            <person name="Cuomo C."/>
            <person name="Ma L.-J."/>
            <person name="Henn M.R."/>
            <person name="Sil A."/>
            <person name="Goldman B."/>
            <person name="Young S.K."/>
            <person name="Kodira C.D."/>
            <person name="Zeng Q."/>
            <person name="Koehrsen M."/>
            <person name="Alvarado L."/>
            <person name="Berlin A."/>
            <person name="Borenstein D."/>
            <person name="Chen Z."/>
            <person name="Engels R."/>
            <person name="Freedman E."/>
            <person name="Gellesch M."/>
            <person name="Goldberg J."/>
            <person name="Griggs A."/>
            <person name="Gujja S."/>
            <person name="Heiman D."/>
            <person name="Hepburn T."/>
            <person name="Howarth C."/>
            <person name="Jen D."/>
            <person name="Larson L."/>
            <person name="Lewis B."/>
            <person name="Mehta T."/>
            <person name="Park D."/>
            <person name="Pearson M."/>
            <person name="Roberts A."/>
            <person name="Saif S."/>
            <person name="Shea T."/>
            <person name="Shenoy N."/>
            <person name="Sisk P."/>
            <person name="Stolte C."/>
            <person name="Sykes S."/>
            <person name="Walk T."/>
            <person name="White J."/>
            <person name="Yandava C."/>
            <person name="Klein B."/>
            <person name="McEwen J.G."/>
            <person name="Puccia R."/>
            <person name="Goldman G.H."/>
            <person name="Felipe M.S."/>
            <person name="Nino-Vega G."/>
            <person name="San-Blas G."/>
            <person name="Taylor J."/>
            <person name="Mendoza L."/>
            <person name="Galagan J."/>
            <person name="Nusbaum C."/>
            <person name="Birren B."/>
        </authorList>
    </citation>
    <scope>NUCLEOTIDE SEQUENCE [LARGE SCALE GENOMIC DNA]</scope>
    <source>
        <strain evidence="7">H88</strain>
    </source>
</reference>
<feature type="transmembrane region" description="Helical" evidence="5">
    <location>
        <begin position="36"/>
        <end position="55"/>
    </location>
</feature>
<gene>
    <name evidence="6" type="ORF">HCEG_01939</name>
</gene>
<evidence type="ECO:0000256" key="2">
    <source>
        <dbReference type="ARBA" id="ARBA00022692"/>
    </source>
</evidence>
<feature type="transmembrane region" description="Helical" evidence="5">
    <location>
        <begin position="152"/>
        <end position="170"/>
    </location>
</feature>
<proteinExistence type="predicted"/>
<organism evidence="7">
    <name type="scientific">Ajellomyces capsulatus (strain H88)</name>
    <name type="common">Darling's disease fungus</name>
    <name type="synonym">Histoplasma capsulatum</name>
    <dbReference type="NCBI Taxonomy" id="544711"/>
    <lineage>
        <taxon>Eukaryota</taxon>
        <taxon>Fungi</taxon>
        <taxon>Dikarya</taxon>
        <taxon>Ascomycota</taxon>
        <taxon>Pezizomycotina</taxon>
        <taxon>Eurotiomycetes</taxon>
        <taxon>Eurotiomycetidae</taxon>
        <taxon>Onygenales</taxon>
        <taxon>Ajellomycetaceae</taxon>
        <taxon>Histoplasma</taxon>
    </lineage>
</organism>
<accession>F0UDI3</accession>
<dbReference type="PANTHER" id="PTHR23507">
    <property type="entry name" value="ZGC:174356"/>
    <property type="match status" value="1"/>
</dbReference>
<keyword evidence="3 5" id="KW-1133">Transmembrane helix</keyword>
<evidence type="ECO:0000313" key="7">
    <source>
        <dbReference type="Proteomes" id="UP000008142"/>
    </source>
</evidence>